<accession>A0A392PX73</accession>
<evidence type="ECO:0000256" key="1">
    <source>
        <dbReference type="SAM" id="MobiDB-lite"/>
    </source>
</evidence>
<reference evidence="2 3" key="1">
    <citation type="journal article" date="2018" name="Front. Plant Sci.">
        <title>Red Clover (Trifolium pratense) and Zigzag Clover (T. medium) - A Picture of Genomic Similarities and Differences.</title>
        <authorList>
            <person name="Dluhosova J."/>
            <person name="Istvanek J."/>
            <person name="Nedelnik J."/>
            <person name="Repkova J."/>
        </authorList>
    </citation>
    <scope>NUCLEOTIDE SEQUENCE [LARGE SCALE GENOMIC DNA]</scope>
    <source>
        <strain evidence="3">cv. 10/8</strain>
        <tissue evidence="2">Leaf</tissue>
    </source>
</reference>
<comment type="caution">
    <text evidence="2">The sequence shown here is derived from an EMBL/GenBank/DDBJ whole genome shotgun (WGS) entry which is preliminary data.</text>
</comment>
<keyword evidence="3" id="KW-1185">Reference proteome</keyword>
<feature type="region of interest" description="Disordered" evidence="1">
    <location>
        <begin position="15"/>
        <end position="54"/>
    </location>
</feature>
<protein>
    <submittedName>
        <fullName evidence="2">Uncharacterized protein</fullName>
    </submittedName>
</protein>
<dbReference type="AlphaFoldDB" id="A0A392PX73"/>
<dbReference type="Proteomes" id="UP000265520">
    <property type="component" value="Unassembled WGS sequence"/>
</dbReference>
<dbReference type="EMBL" id="LXQA010099994">
    <property type="protein sequence ID" value="MCI16232.1"/>
    <property type="molecule type" value="Genomic_DNA"/>
</dbReference>
<feature type="non-terminal residue" evidence="2">
    <location>
        <position position="118"/>
    </location>
</feature>
<evidence type="ECO:0000313" key="3">
    <source>
        <dbReference type="Proteomes" id="UP000265520"/>
    </source>
</evidence>
<name>A0A392PX73_9FABA</name>
<evidence type="ECO:0000313" key="2">
    <source>
        <dbReference type="EMBL" id="MCI16232.1"/>
    </source>
</evidence>
<feature type="compositionally biased region" description="Basic residues" evidence="1">
    <location>
        <begin position="20"/>
        <end position="37"/>
    </location>
</feature>
<proteinExistence type="predicted"/>
<organism evidence="2 3">
    <name type="scientific">Trifolium medium</name>
    <dbReference type="NCBI Taxonomy" id="97028"/>
    <lineage>
        <taxon>Eukaryota</taxon>
        <taxon>Viridiplantae</taxon>
        <taxon>Streptophyta</taxon>
        <taxon>Embryophyta</taxon>
        <taxon>Tracheophyta</taxon>
        <taxon>Spermatophyta</taxon>
        <taxon>Magnoliopsida</taxon>
        <taxon>eudicotyledons</taxon>
        <taxon>Gunneridae</taxon>
        <taxon>Pentapetalae</taxon>
        <taxon>rosids</taxon>
        <taxon>fabids</taxon>
        <taxon>Fabales</taxon>
        <taxon>Fabaceae</taxon>
        <taxon>Papilionoideae</taxon>
        <taxon>50 kb inversion clade</taxon>
        <taxon>NPAAA clade</taxon>
        <taxon>Hologalegina</taxon>
        <taxon>IRL clade</taxon>
        <taxon>Trifolieae</taxon>
        <taxon>Trifolium</taxon>
    </lineage>
</organism>
<sequence length="118" mass="13180">VKCVLDSVRVNPVGVTSKTKGSKKLPRRSIERKRLKWKTKEENPKSDPASVNSGLIDREVAPLKKVQKKEIELRDLSGNFSEEVMFCKLCIAQGSMARCTIHLEVPGFLSGIGALRRM</sequence>
<feature type="non-terminal residue" evidence="2">
    <location>
        <position position="1"/>
    </location>
</feature>